<keyword evidence="1" id="KW-1133">Transmembrane helix</keyword>
<organism evidence="3 4">
    <name type="scientific">Psychrobacter glaciei</name>
    <dbReference type="NCBI Taxonomy" id="619771"/>
    <lineage>
        <taxon>Bacteria</taxon>
        <taxon>Pseudomonadati</taxon>
        <taxon>Pseudomonadota</taxon>
        <taxon>Gammaproteobacteria</taxon>
        <taxon>Moraxellales</taxon>
        <taxon>Moraxellaceae</taxon>
        <taxon>Psychrobacter</taxon>
    </lineage>
</organism>
<evidence type="ECO:0000313" key="4">
    <source>
        <dbReference type="Proteomes" id="UP000610203"/>
    </source>
</evidence>
<gene>
    <name evidence="3" type="ORF">GCM10016272_14680</name>
</gene>
<keyword evidence="4" id="KW-1185">Reference proteome</keyword>
<feature type="transmembrane region" description="Helical" evidence="1">
    <location>
        <begin position="120"/>
        <end position="139"/>
    </location>
</feature>
<dbReference type="Pfam" id="PF00487">
    <property type="entry name" value="FA_desaturase"/>
    <property type="match status" value="1"/>
</dbReference>
<sequence length="289" mass="33082">MRHPSLANIEWQDLRQLKPTETVYNIFLSLPFLLLSWWSAWQGFWLLALAATFFFFTAALRQAHDCYHRTLGVSKVATELMLFMLSITMLCSTHAIRHTHLNHHRDPLGDSDVEGNWARLPWYQAILGGGIFSIMIQWFGLTHGSSRNRMLVGFDMLLIFAVIATAFITMHPVLMYHVLVMILANTMVGFFAVWSVHHGCDEVVYARSERHPLINLLTFNLLYHIEHHLFPAVPTNHLPALAKRLDATAPQWTQQPVIPFLAPVNKYPVVNMNKNSNSLNTEVSLIKES</sequence>
<name>A0ABQ3GQZ5_9GAMM</name>
<dbReference type="EMBL" id="BMZR01000002">
    <property type="protein sequence ID" value="GHD31990.1"/>
    <property type="molecule type" value="Genomic_DNA"/>
</dbReference>
<feature type="transmembrane region" description="Helical" evidence="1">
    <location>
        <begin position="174"/>
        <end position="194"/>
    </location>
</feature>
<keyword evidence="1" id="KW-0812">Transmembrane</keyword>
<accession>A0ABQ3GQZ5</accession>
<feature type="transmembrane region" description="Helical" evidence="1">
    <location>
        <begin position="80"/>
        <end position="100"/>
    </location>
</feature>
<feature type="domain" description="Fatty acid desaturase" evidence="2">
    <location>
        <begin position="40"/>
        <end position="251"/>
    </location>
</feature>
<proteinExistence type="predicted"/>
<keyword evidence="1" id="KW-0472">Membrane</keyword>
<dbReference type="Proteomes" id="UP000610203">
    <property type="component" value="Unassembled WGS sequence"/>
</dbReference>
<dbReference type="RefSeq" id="WP_189583938.1">
    <property type="nucleotide sequence ID" value="NZ_BMZR01000002.1"/>
</dbReference>
<evidence type="ECO:0000256" key="1">
    <source>
        <dbReference type="SAM" id="Phobius"/>
    </source>
</evidence>
<evidence type="ECO:0000259" key="2">
    <source>
        <dbReference type="Pfam" id="PF00487"/>
    </source>
</evidence>
<evidence type="ECO:0000313" key="3">
    <source>
        <dbReference type="EMBL" id="GHD31990.1"/>
    </source>
</evidence>
<feature type="transmembrane region" description="Helical" evidence="1">
    <location>
        <begin position="151"/>
        <end position="168"/>
    </location>
</feature>
<dbReference type="InterPro" id="IPR005804">
    <property type="entry name" value="FA_desaturase_dom"/>
</dbReference>
<comment type="caution">
    <text evidence="3">The sequence shown here is derived from an EMBL/GenBank/DDBJ whole genome shotgun (WGS) entry which is preliminary data.</text>
</comment>
<feature type="transmembrane region" description="Helical" evidence="1">
    <location>
        <begin position="44"/>
        <end position="60"/>
    </location>
</feature>
<protein>
    <recommendedName>
        <fullName evidence="2">Fatty acid desaturase domain-containing protein</fullName>
    </recommendedName>
</protein>
<reference evidence="4" key="1">
    <citation type="journal article" date="2019" name="Int. J. Syst. Evol. Microbiol.">
        <title>The Global Catalogue of Microorganisms (GCM) 10K type strain sequencing project: providing services to taxonomists for standard genome sequencing and annotation.</title>
        <authorList>
            <consortium name="The Broad Institute Genomics Platform"/>
            <consortium name="The Broad Institute Genome Sequencing Center for Infectious Disease"/>
            <person name="Wu L."/>
            <person name="Ma J."/>
        </authorList>
    </citation>
    <scope>NUCLEOTIDE SEQUENCE [LARGE SCALE GENOMIC DNA]</scope>
    <source>
        <strain evidence="4">KCTC 42280</strain>
    </source>
</reference>